<proteinExistence type="predicted"/>
<keyword evidence="2" id="KW-1185">Reference proteome</keyword>
<accession>A0ABS3M0Z5</accession>
<sequence>MKPNCGNVLQFKRGHAVCVGYDDKRPMFVFVMPPSDETRHRADITLGLMQHVTSGLHPDSRFRCVIRPISVHGTLVGELGHSAMAAILAGCELEAEAQRFEANNERRRAAV</sequence>
<dbReference type="RefSeq" id="WP_207883772.1">
    <property type="nucleotide sequence ID" value="NZ_JAFVMF010000030.1"/>
</dbReference>
<reference evidence="1 2" key="1">
    <citation type="submission" date="2021-03" db="EMBL/GenBank/DDBJ databases">
        <title>The complete genome sequence of Acetobacter sacchari TBRC 11175.</title>
        <authorList>
            <person name="Charoenyingcharoen P."/>
            <person name="Yukphan P."/>
        </authorList>
    </citation>
    <scope>NUCLEOTIDE SEQUENCE [LARGE SCALE GENOMIC DNA]</scope>
    <source>
        <strain evidence="1 2">TBRC 11175</strain>
    </source>
</reference>
<name>A0ABS3M0Z5_9PROT</name>
<comment type="caution">
    <text evidence="1">The sequence shown here is derived from an EMBL/GenBank/DDBJ whole genome shotgun (WGS) entry which is preliminary data.</text>
</comment>
<dbReference type="EMBL" id="JAFVMF010000030">
    <property type="protein sequence ID" value="MBO1361790.1"/>
    <property type="molecule type" value="Genomic_DNA"/>
</dbReference>
<gene>
    <name evidence="1" type="ORF">J2D73_18570</name>
</gene>
<protein>
    <submittedName>
        <fullName evidence="1">Uncharacterized protein</fullName>
    </submittedName>
</protein>
<evidence type="ECO:0000313" key="2">
    <source>
        <dbReference type="Proteomes" id="UP000664771"/>
    </source>
</evidence>
<dbReference type="Proteomes" id="UP000664771">
    <property type="component" value="Unassembled WGS sequence"/>
</dbReference>
<evidence type="ECO:0000313" key="1">
    <source>
        <dbReference type="EMBL" id="MBO1361790.1"/>
    </source>
</evidence>
<organism evidence="1 2">
    <name type="scientific">Acetobacter sacchari</name>
    <dbReference type="NCBI Taxonomy" id="2661687"/>
    <lineage>
        <taxon>Bacteria</taxon>
        <taxon>Pseudomonadati</taxon>
        <taxon>Pseudomonadota</taxon>
        <taxon>Alphaproteobacteria</taxon>
        <taxon>Acetobacterales</taxon>
        <taxon>Acetobacteraceae</taxon>
        <taxon>Acetobacter</taxon>
    </lineage>
</organism>